<dbReference type="SUPFAM" id="SSF50978">
    <property type="entry name" value="WD40 repeat-like"/>
    <property type="match status" value="1"/>
</dbReference>
<feature type="compositionally biased region" description="Polar residues" evidence="1">
    <location>
        <begin position="140"/>
        <end position="153"/>
    </location>
</feature>
<evidence type="ECO:0000313" key="2">
    <source>
        <dbReference type="EMBL" id="KJE94758.1"/>
    </source>
</evidence>
<name>A0A0D2WT51_CAPO3</name>
<protein>
    <submittedName>
        <fullName evidence="2">Uncharacterized protein</fullName>
    </submittedName>
</protein>
<accession>A0A0D2WT51</accession>
<feature type="compositionally biased region" description="Polar residues" evidence="1">
    <location>
        <begin position="2448"/>
        <end position="2475"/>
    </location>
</feature>
<dbReference type="InterPro" id="IPR036322">
    <property type="entry name" value="WD40_repeat_dom_sf"/>
</dbReference>
<gene>
    <name evidence="2" type="ORF">CAOG_005346</name>
</gene>
<dbReference type="RefSeq" id="XP_004347031.2">
    <property type="nucleotide sequence ID" value="XM_004346981.2"/>
</dbReference>
<dbReference type="Pfam" id="PF00805">
    <property type="entry name" value="Pentapeptide"/>
    <property type="match status" value="1"/>
</dbReference>
<dbReference type="InterPro" id="IPR001646">
    <property type="entry name" value="5peptide_repeat"/>
</dbReference>
<dbReference type="SUPFAM" id="SSF141571">
    <property type="entry name" value="Pentapeptide repeat-like"/>
    <property type="match status" value="1"/>
</dbReference>
<evidence type="ECO:0000256" key="1">
    <source>
        <dbReference type="SAM" id="MobiDB-lite"/>
    </source>
</evidence>
<feature type="region of interest" description="Disordered" evidence="1">
    <location>
        <begin position="2440"/>
        <end position="2486"/>
    </location>
</feature>
<dbReference type="Gene3D" id="2.160.20.80">
    <property type="entry name" value="E3 ubiquitin-protein ligase SopA"/>
    <property type="match status" value="1"/>
</dbReference>
<dbReference type="InParanoid" id="A0A0D2WT51"/>
<sequence length="2486" mass="269128">MRLATLLSSRDAHALHELVLPVYARSPPAFRMNLELFDVSPLWSTYYHNQRWDAPKPDGPALMPTTVFDRHLVPLLPAILLVPSVTHNDLERCDSPASSTTTTAAAAAVIPTTTATTTNDAASIASTSTSAQAMSDETPAPQNDSSASAFTQSEAEARAEAAKSQNHNLEEEANSPAQNGDAPSQAENSQPTTSDPNQPASKSEKPAATSTPTTTMTSSKPSVLTADMSPRERLVAFMSQPELIKQVQFLSEDRPQQTKLHGPAVSHALNDHRVLCVNCMMSHIPGGAVLLSDEQDANLVADLASFGASPPRATEWPRYMSCNVSHAIATSLHATMPISSRVPIRDIVFSPIPFPTQTLQGPAFSAPSDTASVSASIPSTTLSPQLSEAAHAFDALQQLHSDPLVAHLREVCATFALGGCNPAQSKQKQYYRVNSSAYRVYEVPRPAPITNPALDVAAMATAILSGMQQGSLVYIVTDSLTEVMEDSPVEEELIRMLSVAPGLPEAQAEYRGNEPRLAMHTLLDSTQPSPLSPLPFLRCVVFSSRVSSKLTRLLVQLGVECVIAPTLNPSPHTLVAMKLFLDRFICDIQCTSFPEAFVQAAHAVENSRPKDSPPDNFSIHLPLPELLLTPVPHLPPSLKQEAQETSVTKSVLGQTAKLRVLIIRLSSVHDATPAQRNVWGGRFQVTFCDAVYKECTAEYLEQQLHAYMPDVLHICYMDAGPIDYRRFSHPLRLSVDLVEVLRRYQQRMEALELQRMGMIVLGCPTLYAVGRAVHRASIVPIVVCFEGSAEPKTSLPQRSRALARVHVLVQRKVTIPLLAPPIGLGDTNVLDRQLQQMANGLFGNASAASSYCGLVGANHRNMQLRIDDPHCQMHILTSSAVDFVPNSRGSGILKQNVNFELPDAYLLFNTEPSTSVHSDLTMVQVISQILSMCARWSPLLGKPSPAPASTPEAHSVLGKPPLTFLLLTKAGYGNSAARQLFSAFSNLGQLPNDLVPVRFRLSTLVQKPATALLRLLQSIGLDVGLRSSSAEDGETFSSAASRIRSRVVLFLEGLDEWLDANPSASSATIWDVLGVQPFFVRIVASVSADFAAGRMSLVRRLLLPPAALPSSLVVLYVVSPSHWSDGGIHRAVNPILGFVQSTPGTSTEAGTSTSDTADIPRWARFEHKLQGSCDPVPQPISHRARWPEELYLQFLRCNPWSEWFLHDPWTAVALFVYLLQPSIGRGIESLQSTAWLGPAHRKVILMTCIRQSACAARAACDAALQVEWSPLEFCEKSVTLLSQLALLMQAVKCSTLPLDSDLTTAMQSLNPTVAKVCSVALAALPELCELLATGVIPGSASGKLLAILYTDPWRTMPLFVHTQHKVLEFADDLLRDALIAEIVVQPTRDADSVTSSAFLPFESIERLALLRPEWVGSRTCFLAMTSDEAFAFRASSIDFLRRVCGDHSSDGHSCETDDEPLTATDTATAGPAVHEQQELSIMREQLETLAQSLALPLKVLRDRVTSVIMSILNWSTGPSAHKFEGLQLEGYDCSHTNLSGACLQNAEFRDCNLSHATLTGAVLDGAKFIGTKISCARTEVQPHWDVMPDPTTTTASNAASKATAPYIVASHVTFRNSALILVSTQGSVVVYDTRQPGLKEVCRVQLPDNVGTVLHVAFQNCECSDTAGMDRCRILLACKSQKLLLVQFARQPVPDAAVMLDIPPTMVAELATMQEHSSSQPSNASPSHQESGLVHLALARDLVHVVMVFYFRTVVIGRLKRTRASFTLDHASVKQFSPAQMARPDCAVASHVRVTGAALSADATTLVVLLHTCCALQFTLSLPAVDEGAVDEGAEDSFPKNDSNSEIGAEFCGLLVSNTALTSASFCTNLQLVASTSSQSLLVFDLCSKDHLLDAAELRDFGNQTESDQQYGIDGVTGLAFSSHLRAVRACSSSAMQSANFFRPVAFPSGFLCTEEKESLQFWRHEPLQRMGTLLLPAGHTGVTSVAIVSHAASFCSDSEPSGEDMVIVCCGTRVVVFPSFEAWLCVSNRISPPSLTTRSAALCLPFMHVSKPRQFPLIQQATAMALSFPSNDAPPILAVAGQGTAIYVQFQSFGITHVNELHAPPGSQVVALSFHAETQELLVSTDSWVLSFRISDWERLYARRTQPWAALALFSEANAQPPPGCPRRAVQGLAQYTLLLTESQFEISPLRSANMLNRALQFPRAACLIVGAPSPIHRAQNSLFAVGYSSGDILLFNLRTQERRGELAVQARHGAVKSMRASDDGVYLAATFETGSVGVWNVPRRTLLSMHRVVSAVTPPSQLFTFDVSFAGGSHYFVVCFHSTESSRVRVLSTMNGACVDMPISLPSPIHATLSMGTSSGAALAVVHVLCLDGSLYVFHLSNLERQLSAPDEHSASRFLSSFRKSRRHHPSEARASCSLVDVMRGVGGWTTTGSQGLENVFVDSPLPSQSLDKSQTRPVDAMDSSNDRSTNVVTLDEPTESEDI</sequence>
<reference evidence="3" key="1">
    <citation type="submission" date="2011-02" db="EMBL/GenBank/DDBJ databases">
        <title>The Genome Sequence of Capsaspora owczarzaki ATCC 30864.</title>
        <authorList>
            <person name="Russ C."/>
            <person name="Cuomo C."/>
            <person name="Burger G."/>
            <person name="Gray M.W."/>
            <person name="Holland P.W.H."/>
            <person name="King N."/>
            <person name="Lang F.B.F."/>
            <person name="Roger A.J."/>
            <person name="Ruiz-Trillo I."/>
            <person name="Young S.K."/>
            <person name="Zeng Q."/>
            <person name="Gargeya S."/>
            <person name="Alvarado L."/>
            <person name="Berlin A."/>
            <person name="Chapman S.B."/>
            <person name="Chen Z."/>
            <person name="Freedman E."/>
            <person name="Gellesch M."/>
            <person name="Goldberg J."/>
            <person name="Griggs A."/>
            <person name="Gujja S."/>
            <person name="Heilman E."/>
            <person name="Heiman D."/>
            <person name="Howarth C."/>
            <person name="Mehta T."/>
            <person name="Neiman D."/>
            <person name="Pearson M."/>
            <person name="Roberts A."/>
            <person name="Saif S."/>
            <person name="Shea T."/>
            <person name="Shenoy N."/>
            <person name="Sisk P."/>
            <person name="Stolte C."/>
            <person name="Sykes S."/>
            <person name="White J."/>
            <person name="Yandava C."/>
            <person name="Haas B."/>
            <person name="Nusbaum C."/>
            <person name="Birren B."/>
        </authorList>
    </citation>
    <scope>NUCLEOTIDE SEQUENCE</scope>
    <source>
        <strain evidence="3">ATCC 30864</strain>
    </source>
</reference>
<feature type="region of interest" description="Disordered" evidence="1">
    <location>
        <begin position="126"/>
        <end position="225"/>
    </location>
</feature>
<keyword evidence="3" id="KW-1185">Reference proteome</keyword>
<dbReference type="Proteomes" id="UP000008743">
    <property type="component" value="Unassembled WGS sequence"/>
</dbReference>
<feature type="compositionally biased region" description="Polar residues" evidence="1">
    <location>
        <begin position="175"/>
        <end position="201"/>
    </location>
</feature>
<proteinExistence type="predicted"/>
<evidence type="ECO:0000313" key="3">
    <source>
        <dbReference type="Proteomes" id="UP000008743"/>
    </source>
</evidence>
<feature type="compositionally biased region" description="Low complexity" evidence="1">
    <location>
        <begin position="206"/>
        <end position="222"/>
    </location>
</feature>
<dbReference type="EMBL" id="KE346367">
    <property type="protein sequence ID" value="KJE94758.1"/>
    <property type="molecule type" value="Genomic_DNA"/>
</dbReference>
<organism evidence="2 3">
    <name type="scientific">Capsaspora owczarzaki (strain ATCC 30864)</name>
    <dbReference type="NCBI Taxonomy" id="595528"/>
    <lineage>
        <taxon>Eukaryota</taxon>
        <taxon>Filasterea</taxon>
        <taxon>Capsaspora</taxon>
    </lineage>
</organism>
<dbReference type="InterPro" id="IPR015943">
    <property type="entry name" value="WD40/YVTN_repeat-like_dom_sf"/>
</dbReference>
<dbReference type="Gene3D" id="2.130.10.10">
    <property type="entry name" value="YVTN repeat-like/Quinoprotein amine dehydrogenase"/>
    <property type="match status" value="1"/>
</dbReference>